<evidence type="ECO:0000256" key="7">
    <source>
        <dbReference type="ARBA" id="ARBA00022989"/>
    </source>
</evidence>
<dbReference type="EMBL" id="FOJB01000001">
    <property type="protein sequence ID" value="SEV88407.1"/>
    <property type="molecule type" value="Genomic_DNA"/>
</dbReference>
<dbReference type="HAMAP" id="MF_00024">
    <property type="entry name" value="CobD_CbiB"/>
    <property type="match status" value="1"/>
</dbReference>
<dbReference type="Proteomes" id="UP000199650">
    <property type="component" value="Unassembled WGS sequence"/>
</dbReference>
<dbReference type="Pfam" id="PF03186">
    <property type="entry name" value="CobD_Cbib"/>
    <property type="match status" value="1"/>
</dbReference>
<dbReference type="RefSeq" id="WP_091427313.1">
    <property type="nucleotide sequence ID" value="NZ_FOJB01000001.1"/>
</dbReference>
<dbReference type="STRING" id="1173584.SAMN05444851_0083"/>
<evidence type="ECO:0000256" key="1">
    <source>
        <dbReference type="ARBA" id="ARBA00004651"/>
    </source>
</evidence>
<sequence>MSGALILVLALLLDSLVGEPEWLWKRVPHPAVLMGKAIEWLDQTFNKGDNPMASGALGVLAFCVIAAMIGWAIEDVSFGGVLEVIVVAVLLAQKSLTQHVQAVADALRQSVEQGRDAVSQIVGRDTAEMDGPAVSRSAIESAAENFSDGVVAPAFWFLIAGLPGILVYKLVNTADSMIGYRTARHEAFGKFAARLDDAMNWVPARMTAVLFMVSRWQWQAWGVIRRDAPLHRSPNAGWPEAAMAATLGVALSGPRSYEGEMRDFPWVNAEGVRDIGPKEIDQSVDLLWSGWLVMLGFVILVAVVT</sequence>
<dbReference type="PANTHER" id="PTHR34308">
    <property type="entry name" value="COBALAMIN BIOSYNTHESIS PROTEIN CBIB"/>
    <property type="match status" value="1"/>
</dbReference>
<evidence type="ECO:0000256" key="6">
    <source>
        <dbReference type="ARBA" id="ARBA00022692"/>
    </source>
</evidence>
<dbReference type="GO" id="GO:0015420">
    <property type="term" value="F:ABC-type vitamin B12 transporter activity"/>
    <property type="evidence" value="ECO:0007669"/>
    <property type="project" value="UniProtKB-UniRule"/>
</dbReference>
<dbReference type="UniPathway" id="UPA00148"/>
<dbReference type="NCBIfam" id="TIGR00380">
    <property type="entry name" value="cobal_cbiB"/>
    <property type="match status" value="1"/>
</dbReference>
<accession>A0A1I0MJ60</accession>
<evidence type="ECO:0000256" key="8">
    <source>
        <dbReference type="ARBA" id="ARBA00023136"/>
    </source>
</evidence>
<reference evidence="10 11" key="1">
    <citation type="submission" date="2016-10" db="EMBL/GenBank/DDBJ databases">
        <authorList>
            <person name="de Groot N.N."/>
        </authorList>
    </citation>
    <scope>NUCLEOTIDE SEQUENCE [LARGE SCALE GENOMIC DNA]</scope>
    <source>
        <strain evidence="10 11">DSM 29439</strain>
    </source>
</reference>
<evidence type="ECO:0000256" key="2">
    <source>
        <dbReference type="ARBA" id="ARBA00004953"/>
    </source>
</evidence>
<feature type="transmembrane region" description="Helical" evidence="9">
    <location>
        <begin position="52"/>
        <end position="69"/>
    </location>
</feature>
<dbReference type="InterPro" id="IPR004485">
    <property type="entry name" value="Cobalamin_biosynth_CobD/CbiB"/>
</dbReference>
<dbReference type="GO" id="GO:0048472">
    <property type="term" value="F:threonine-phosphate decarboxylase activity"/>
    <property type="evidence" value="ECO:0007669"/>
    <property type="project" value="InterPro"/>
</dbReference>
<evidence type="ECO:0000313" key="11">
    <source>
        <dbReference type="Proteomes" id="UP000199650"/>
    </source>
</evidence>
<keyword evidence="4 9" id="KW-1003">Cell membrane</keyword>
<keyword evidence="5 9" id="KW-0169">Cobalamin biosynthesis</keyword>
<comment type="subcellular location">
    <subcellularLocation>
        <location evidence="1 9">Cell membrane</location>
        <topology evidence="1 9">Multi-pass membrane protein</topology>
    </subcellularLocation>
</comment>
<organism evidence="10 11">
    <name type="scientific">Aliiroseovarius sediminilitoris</name>
    <dbReference type="NCBI Taxonomy" id="1173584"/>
    <lineage>
        <taxon>Bacteria</taxon>
        <taxon>Pseudomonadati</taxon>
        <taxon>Pseudomonadota</taxon>
        <taxon>Alphaproteobacteria</taxon>
        <taxon>Rhodobacterales</taxon>
        <taxon>Paracoccaceae</taxon>
        <taxon>Aliiroseovarius</taxon>
    </lineage>
</organism>
<dbReference type="AlphaFoldDB" id="A0A1I0MJ60"/>
<evidence type="ECO:0000256" key="3">
    <source>
        <dbReference type="ARBA" id="ARBA00006263"/>
    </source>
</evidence>
<evidence type="ECO:0000256" key="4">
    <source>
        <dbReference type="ARBA" id="ARBA00022475"/>
    </source>
</evidence>
<dbReference type="GO" id="GO:0009236">
    <property type="term" value="P:cobalamin biosynthetic process"/>
    <property type="evidence" value="ECO:0007669"/>
    <property type="project" value="UniProtKB-UniRule"/>
</dbReference>
<comment type="caution">
    <text evidence="9">Lacks conserved residue(s) required for the propagation of feature annotation.</text>
</comment>
<dbReference type="PANTHER" id="PTHR34308:SF1">
    <property type="entry name" value="COBALAMIN BIOSYNTHESIS PROTEIN CBIB"/>
    <property type="match status" value="1"/>
</dbReference>
<feature type="transmembrane region" description="Helical" evidence="9">
    <location>
        <begin position="286"/>
        <end position="304"/>
    </location>
</feature>
<comment type="similarity">
    <text evidence="3 9">Belongs to the CobD/CbiB family.</text>
</comment>
<comment type="function">
    <text evidence="9">Converts cobyric acid to cobinamide by the addition of aminopropanol on the F carboxylic group.</text>
</comment>
<keyword evidence="8 9" id="KW-0472">Membrane</keyword>
<comment type="pathway">
    <text evidence="2 9">Cofactor biosynthesis; adenosylcobalamin biosynthesis.</text>
</comment>
<evidence type="ECO:0000313" key="10">
    <source>
        <dbReference type="EMBL" id="SEV88407.1"/>
    </source>
</evidence>
<keyword evidence="6 9" id="KW-0812">Transmembrane</keyword>
<dbReference type="GO" id="GO:0005886">
    <property type="term" value="C:plasma membrane"/>
    <property type="evidence" value="ECO:0007669"/>
    <property type="project" value="UniProtKB-SubCell"/>
</dbReference>
<dbReference type="OrthoDB" id="9811967at2"/>
<evidence type="ECO:0000256" key="5">
    <source>
        <dbReference type="ARBA" id="ARBA00022573"/>
    </source>
</evidence>
<evidence type="ECO:0000256" key="9">
    <source>
        <dbReference type="HAMAP-Rule" id="MF_00024"/>
    </source>
</evidence>
<gene>
    <name evidence="9" type="primary">cobD</name>
    <name evidence="10" type="ORF">SAMN05444851_0083</name>
</gene>
<name>A0A1I0MJ60_9RHOB</name>
<proteinExistence type="inferred from homology"/>
<keyword evidence="7 9" id="KW-1133">Transmembrane helix</keyword>
<protein>
    <recommendedName>
        <fullName evidence="9">Cobalamin biosynthesis protein CobD</fullName>
    </recommendedName>
</protein>
<keyword evidence="11" id="KW-1185">Reference proteome</keyword>
<feature type="transmembrane region" description="Helical" evidence="9">
    <location>
        <begin position="150"/>
        <end position="171"/>
    </location>
</feature>